<proteinExistence type="predicted"/>
<reference evidence="1" key="1">
    <citation type="journal article" date="2014" name="Front. Microbiol.">
        <title>High frequency of phylogenetically diverse reductive dehalogenase-homologous genes in deep subseafloor sedimentary metagenomes.</title>
        <authorList>
            <person name="Kawai M."/>
            <person name="Futagami T."/>
            <person name="Toyoda A."/>
            <person name="Takaki Y."/>
            <person name="Nishi S."/>
            <person name="Hori S."/>
            <person name="Arai W."/>
            <person name="Tsubouchi T."/>
            <person name="Morono Y."/>
            <person name="Uchiyama I."/>
            <person name="Ito T."/>
            <person name="Fujiyama A."/>
            <person name="Inagaki F."/>
            <person name="Takami H."/>
        </authorList>
    </citation>
    <scope>NUCLEOTIDE SEQUENCE</scope>
    <source>
        <strain evidence="1">Expedition CK06-06</strain>
    </source>
</reference>
<dbReference type="InterPro" id="IPR008928">
    <property type="entry name" value="6-hairpin_glycosidase_sf"/>
</dbReference>
<protein>
    <submittedName>
        <fullName evidence="1">Uncharacterized protein</fullName>
    </submittedName>
</protein>
<comment type="caution">
    <text evidence="1">The sequence shown here is derived from an EMBL/GenBank/DDBJ whole genome shotgun (WGS) entry which is preliminary data.</text>
</comment>
<name>X1UDX3_9ZZZZ</name>
<accession>X1UDX3</accession>
<dbReference type="SUPFAM" id="SSF48208">
    <property type="entry name" value="Six-hairpin glycosidases"/>
    <property type="match status" value="1"/>
</dbReference>
<organism evidence="1">
    <name type="scientific">marine sediment metagenome</name>
    <dbReference type="NCBI Taxonomy" id="412755"/>
    <lineage>
        <taxon>unclassified sequences</taxon>
        <taxon>metagenomes</taxon>
        <taxon>ecological metagenomes</taxon>
    </lineage>
</organism>
<dbReference type="Gene3D" id="2.60.420.10">
    <property type="entry name" value="Maltose phosphorylase, domain 3"/>
    <property type="match status" value="1"/>
</dbReference>
<feature type="non-terminal residue" evidence="1">
    <location>
        <position position="1"/>
    </location>
</feature>
<evidence type="ECO:0000313" key="1">
    <source>
        <dbReference type="EMBL" id="GAJ01782.1"/>
    </source>
</evidence>
<sequence>IPRRWEGFRLTRRFRGGTYEITVSNPHKLCRGVNRLIVNGRQIDGNSAPLPTRGGQRLRVEVLLEP</sequence>
<dbReference type="AlphaFoldDB" id="X1UDX3"/>
<gene>
    <name evidence="1" type="ORF">S12H4_30103</name>
</gene>
<dbReference type="EMBL" id="BARW01017419">
    <property type="protein sequence ID" value="GAJ01782.1"/>
    <property type="molecule type" value="Genomic_DNA"/>
</dbReference>
<dbReference type="GO" id="GO:0005975">
    <property type="term" value="P:carbohydrate metabolic process"/>
    <property type="evidence" value="ECO:0007669"/>
    <property type="project" value="InterPro"/>
</dbReference>